<sequence length="161" mass="18099">MMRGRVPVQQSAMEIQSFFFFWWDAKQLGWGNFSFEQLSPTNSWIGHGGYRNNPSFRKASKFTVVAEVEGLSGRVQSATHRQHEFVYEDTMRTGFEMAIALLYEPERVTAANTGGVFLSAFGWGKLLQEKLDAIGLTTVVEAPGKSAATILYEEMSMWGIL</sequence>
<accession>A0AB34JEW8</accession>
<dbReference type="Proteomes" id="UP001515480">
    <property type="component" value="Unassembled WGS sequence"/>
</dbReference>
<evidence type="ECO:0000313" key="2">
    <source>
        <dbReference type="Proteomes" id="UP001515480"/>
    </source>
</evidence>
<comment type="caution">
    <text evidence="1">The sequence shown here is derived from an EMBL/GenBank/DDBJ whole genome shotgun (WGS) entry which is preliminary data.</text>
</comment>
<dbReference type="EMBL" id="JBGBPQ010000009">
    <property type="protein sequence ID" value="KAL1520008.1"/>
    <property type="molecule type" value="Genomic_DNA"/>
</dbReference>
<gene>
    <name evidence="1" type="ORF">AB1Y20_023489</name>
</gene>
<protein>
    <submittedName>
        <fullName evidence="1">Uncharacterized protein</fullName>
    </submittedName>
</protein>
<evidence type="ECO:0000313" key="1">
    <source>
        <dbReference type="EMBL" id="KAL1520008.1"/>
    </source>
</evidence>
<reference evidence="1 2" key="1">
    <citation type="journal article" date="2024" name="Science">
        <title>Giant polyketide synthase enzymes in the biosynthesis of giant marine polyether toxins.</title>
        <authorList>
            <person name="Fallon T.R."/>
            <person name="Shende V.V."/>
            <person name="Wierzbicki I.H."/>
            <person name="Pendleton A.L."/>
            <person name="Watervoot N.F."/>
            <person name="Auber R.P."/>
            <person name="Gonzalez D.J."/>
            <person name="Wisecaver J.H."/>
            <person name="Moore B.S."/>
        </authorList>
    </citation>
    <scope>NUCLEOTIDE SEQUENCE [LARGE SCALE GENOMIC DNA]</scope>
    <source>
        <strain evidence="1 2">12B1</strain>
    </source>
</reference>
<proteinExistence type="predicted"/>
<keyword evidence="2" id="KW-1185">Reference proteome</keyword>
<organism evidence="1 2">
    <name type="scientific">Prymnesium parvum</name>
    <name type="common">Toxic golden alga</name>
    <dbReference type="NCBI Taxonomy" id="97485"/>
    <lineage>
        <taxon>Eukaryota</taxon>
        <taxon>Haptista</taxon>
        <taxon>Haptophyta</taxon>
        <taxon>Prymnesiophyceae</taxon>
        <taxon>Prymnesiales</taxon>
        <taxon>Prymnesiaceae</taxon>
        <taxon>Prymnesium</taxon>
    </lineage>
</organism>
<name>A0AB34JEW8_PRYPA</name>
<dbReference type="AlphaFoldDB" id="A0AB34JEW8"/>